<dbReference type="PANTHER" id="PTHR37017">
    <property type="entry name" value="AB HYDROLASE-1 DOMAIN-CONTAINING PROTEIN-RELATED"/>
    <property type="match status" value="1"/>
</dbReference>
<evidence type="ECO:0000259" key="1">
    <source>
        <dbReference type="Pfam" id="PF12697"/>
    </source>
</evidence>
<dbReference type="InterPro" id="IPR000073">
    <property type="entry name" value="AB_hydrolase_1"/>
</dbReference>
<reference evidence="2 3" key="1">
    <citation type="journal article" date="2024" name="J. Plant Pathol.">
        <title>Sequence and assembly of the genome of Seiridium unicorne, isolate CBS 538.82, causal agent of cypress canker disease.</title>
        <authorList>
            <person name="Scali E."/>
            <person name="Rocca G.D."/>
            <person name="Danti R."/>
            <person name="Garbelotto M."/>
            <person name="Barberini S."/>
            <person name="Baroncelli R."/>
            <person name="Emiliani G."/>
        </authorList>
    </citation>
    <scope>NUCLEOTIDE SEQUENCE [LARGE SCALE GENOMIC DNA]</scope>
    <source>
        <strain evidence="2 3">BM-138-508</strain>
    </source>
</reference>
<keyword evidence="2" id="KW-0378">Hydrolase</keyword>
<dbReference type="SUPFAM" id="SSF53474">
    <property type="entry name" value="alpha/beta-Hydrolases"/>
    <property type="match status" value="1"/>
</dbReference>
<dbReference type="Gene3D" id="3.40.50.1820">
    <property type="entry name" value="alpha/beta hydrolase"/>
    <property type="match status" value="1"/>
</dbReference>
<accession>A0ABR2UV70</accession>
<organism evidence="2 3">
    <name type="scientific">Seiridium unicorne</name>
    <dbReference type="NCBI Taxonomy" id="138068"/>
    <lineage>
        <taxon>Eukaryota</taxon>
        <taxon>Fungi</taxon>
        <taxon>Dikarya</taxon>
        <taxon>Ascomycota</taxon>
        <taxon>Pezizomycotina</taxon>
        <taxon>Sordariomycetes</taxon>
        <taxon>Xylariomycetidae</taxon>
        <taxon>Amphisphaeriales</taxon>
        <taxon>Sporocadaceae</taxon>
        <taxon>Seiridium</taxon>
    </lineage>
</organism>
<evidence type="ECO:0000313" key="3">
    <source>
        <dbReference type="Proteomes" id="UP001408356"/>
    </source>
</evidence>
<protein>
    <submittedName>
        <fullName evidence="2">Alpha/beta hydrolase fold-1</fullName>
    </submittedName>
</protein>
<dbReference type="EMBL" id="JARVKF010000385">
    <property type="protein sequence ID" value="KAK9418449.1"/>
    <property type="molecule type" value="Genomic_DNA"/>
</dbReference>
<dbReference type="InterPro" id="IPR029058">
    <property type="entry name" value="AB_hydrolase_fold"/>
</dbReference>
<proteinExistence type="predicted"/>
<evidence type="ECO:0000313" key="2">
    <source>
        <dbReference type="EMBL" id="KAK9418449.1"/>
    </source>
</evidence>
<name>A0ABR2UV70_9PEZI</name>
<dbReference type="InterPro" id="IPR052897">
    <property type="entry name" value="Sec-Metab_Biosynth_Hydrolase"/>
</dbReference>
<sequence length="242" mass="26055">MASSDRPTIVFAPGAWHQPSCFDIVRDDLTSRGYETEAIAYPSVGAEPPNKGLADDAAAVRAALERLADQGKQIVLVVHSYGGMVGGNAVENLGYKQRAQAGKQGGVVMFVYMAAFANPKGLSGDLGKESGYVSLGNMDVMYHDVEPELRKKISADVRHQSSPVFSGAATYEPWKEIDCTYLFCEDDVAIPIAFQEQAASQFPPSTLKIRLKASHSPYLSKPKETVDALIEATKVGQERVGA</sequence>
<dbReference type="GO" id="GO:0016787">
    <property type="term" value="F:hydrolase activity"/>
    <property type="evidence" value="ECO:0007669"/>
    <property type="project" value="UniProtKB-KW"/>
</dbReference>
<dbReference type="PANTHER" id="PTHR37017:SF11">
    <property type="entry name" value="ESTERASE_LIPASE_THIOESTERASE DOMAIN-CONTAINING PROTEIN"/>
    <property type="match status" value="1"/>
</dbReference>
<feature type="domain" description="AB hydrolase-1" evidence="1">
    <location>
        <begin position="9"/>
        <end position="228"/>
    </location>
</feature>
<gene>
    <name evidence="2" type="ORF">SUNI508_08176</name>
</gene>
<dbReference type="Proteomes" id="UP001408356">
    <property type="component" value="Unassembled WGS sequence"/>
</dbReference>
<dbReference type="Pfam" id="PF12697">
    <property type="entry name" value="Abhydrolase_6"/>
    <property type="match status" value="1"/>
</dbReference>
<keyword evidence="3" id="KW-1185">Reference proteome</keyword>
<comment type="caution">
    <text evidence="2">The sequence shown here is derived from an EMBL/GenBank/DDBJ whole genome shotgun (WGS) entry which is preliminary data.</text>
</comment>